<dbReference type="Proteomes" id="UP000664991">
    <property type="component" value="Unassembled WGS sequence"/>
</dbReference>
<comment type="caution">
    <text evidence="2">The sequence shown here is derived from an EMBL/GenBank/DDBJ whole genome shotgun (WGS) entry which is preliminary data.</text>
</comment>
<sequence length="89" mass="10319">MGLVLAGCYSGHGTSDRPYSHALVSGTDCYPCKVSWARRKSPRGQRSSILCIFPWTKLVNKVVFRDPTRKCKDRYKTGKNKWFFQKLRF</sequence>
<dbReference type="InterPro" id="IPR018262">
    <property type="entry name" value="Ribosomal_eL27_CS"/>
</dbReference>
<dbReference type="GO" id="GO:0003735">
    <property type="term" value="F:structural constituent of ribosome"/>
    <property type="evidence" value="ECO:0007669"/>
    <property type="project" value="InterPro"/>
</dbReference>
<dbReference type="PROSITE" id="PS01107">
    <property type="entry name" value="RIBOSOMAL_L27E"/>
    <property type="match status" value="1"/>
</dbReference>
<accession>A0A835ZQT6</accession>
<comment type="similarity">
    <text evidence="1">Belongs to the eukaryotic ribosomal protein eL27 family.</text>
</comment>
<dbReference type="EMBL" id="JAEMGP010000027">
    <property type="protein sequence ID" value="KAG5193458.1"/>
    <property type="molecule type" value="Genomic_DNA"/>
</dbReference>
<keyword evidence="1" id="KW-0689">Ribosomal protein</keyword>
<keyword evidence="1" id="KW-0687">Ribonucleoprotein</keyword>
<dbReference type="PANTHER" id="PTHR10497">
    <property type="entry name" value="60S RIBOSOMAL PROTEIN L27"/>
    <property type="match status" value="1"/>
</dbReference>
<dbReference type="GO" id="GO:0006412">
    <property type="term" value="P:translation"/>
    <property type="evidence" value="ECO:0007669"/>
    <property type="project" value="InterPro"/>
</dbReference>
<name>A0A835ZQT6_SHEEP</name>
<dbReference type="InterPro" id="IPR038655">
    <property type="entry name" value="Ribosomal_eL27_sf"/>
</dbReference>
<dbReference type="GO" id="GO:0005840">
    <property type="term" value="C:ribosome"/>
    <property type="evidence" value="ECO:0007669"/>
    <property type="project" value="UniProtKB-KW"/>
</dbReference>
<protein>
    <recommendedName>
        <fullName evidence="1">60S ribosomal protein L27</fullName>
    </recommendedName>
</protein>
<dbReference type="AlphaFoldDB" id="A0A835ZQT6"/>
<proteinExistence type="inferred from homology"/>
<dbReference type="Gene3D" id="2.30.30.770">
    <property type="match status" value="1"/>
</dbReference>
<dbReference type="Pfam" id="PF01777">
    <property type="entry name" value="Ribosomal_L27e"/>
    <property type="match status" value="1"/>
</dbReference>
<gene>
    <name evidence="2" type="ORF">JEQ12_019819</name>
</gene>
<evidence type="ECO:0000313" key="2">
    <source>
        <dbReference type="EMBL" id="KAG5193458.1"/>
    </source>
</evidence>
<organism evidence="2 3">
    <name type="scientific">Ovis aries</name>
    <name type="common">Sheep</name>
    <dbReference type="NCBI Taxonomy" id="9940"/>
    <lineage>
        <taxon>Eukaryota</taxon>
        <taxon>Metazoa</taxon>
        <taxon>Chordata</taxon>
        <taxon>Craniata</taxon>
        <taxon>Vertebrata</taxon>
        <taxon>Euteleostomi</taxon>
        <taxon>Mammalia</taxon>
        <taxon>Eutheria</taxon>
        <taxon>Laurasiatheria</taxon>
        <taxon>Artiodactyla</taxon>
        <taxon>Ruminantia</taxon>
        <taxon>Pecora</taxon>
        <taxon>Bovidae</taxon>
        <taxon>Caprinae</taxon>
        <taxon>Ovis</taxon>
    </lineage>
</organism>
<dbReference type="GO" id="GO:1990904">
    <property type="term" value="C:ribonucleoprotein complex"/>
    <property type="evidence" value="ECO:0007669"/>
    <property type="project" value="UniProtKB-KW"/>
</dbReference>
<dbReference type="InterPro" id="IPR001141">
    <property type="entry name" value="Ribosomal_eL27"/>
</dbReference>
<reference evidence="2 3" key="1">
    <citation type="submission" date="2020-12" db="EMBL/GenBank/DDBJ databases">
        <title>De novo assembly of Tibetan sheep genome.</title>
        <authorList>
            <person name="Li X."/>
        </authorList>
    </citation>
    <scope>NUCLEOTIDE SEQUENCE [LARGE SCALE GENOMIC DNA]</scope>
    <source>
        <tissue evidence="2">Heart</tissue>
    </source>
</reference>
<evidence type="ECO:0000256" key="1">
    <source>
        <dbReference type="RuleBase" id="RU000575"/>
    </source>
</evidence>
<evidence type="ECO:0000313" key="3">
    <source>
        <dbReference type="Proteomes" id="UP000664991"/>
    </source>
</evidence>